<reference evidence="1" key="1">
    <citation type="submission" date="2013-04" db="EMBL/GenBank/DDBJ databases">
        <authorList>
            <person name="Qu J."/>
            <person name="Murali S.C."/>
            <person name="Bandaranaike D."/>
            <person name="Bellair M."/>
            <person name="Blankenburg K."/>
            <person name="Chao H."/>
            <person name="Dinh H."/>
            <person name="Doddapaneni H."/>
            <person name="Downs B."/>
            <person name="Dugan-Rocha S."/>
            <person name="Elkadiri S."/>
            <person name="Gnanaolivu R.D."/>
            <person name="Hernandez B."/>
            <person name="Javaid M."/>
            <person name="Jayaseelan J.C."/>
            <person name="Lee S."/>
            <person name="Li M."/>
            <person name="Ming W."/>
            <person name="Munidasa M."/>
            <person name="Muniz J."/>
            <person name="Nguyen L."/>
            <person name="Ongeri F."/>
            <person name="Osuji N."/>
            <person name="Pu L.-L."/>
            <person name="Puazo M."/>
            <person name="Qu C."/>
            <person name="Quiroz J."/>
            <person name="Raj R."/>
            <person name="Weissenberger G."/>
            <person name="Xin Y."/>
            <person name="Zou X."/>
            <person name="Han Y."/>
            <person name="Richards S."/>
            <person name="Worley K."/>
            <person name="Muzny D."/>
            <person name="Gibbs R."/>
        </authorList>
    </citation>
    <scope>NUCLEOTIDE SEQUENCE</scope>
    <source>
        <strain evidence="1">Sampled in the wild</strain>
    </source>
</reference>
<proteinExistence type="predicted"/>
<gene>
    <name evidence="1" type="ORF">J437_LFUL011302</name>
</gene>
<evidence type="ECO:0000313" key="2">
    <source>
        <dbReference type="Proteomes" id="UP000792457"/>
    </source>
</evidence>
<organism evidence="1 2">
    <name type="scientific">Ladona fulva</name>
    <name type="common">Scarce chaser dragonfly</name>
    <name type="synonym">Libellula fulva</name>
    <dbReference type="NCBI Taxonomy" id="123851"/>
    <lineage>
        <taxon>Eukaryota</taxon>
        <taxon>Metazoa</taxon>
        <taxon>Ecdysozoa</taxon>
        <taxon>Arthropoda</taxon>
        <taxon>Hexapoda</taxon>
        <taxon>Insecta</taxon>
        <taxon>Pterygota</taxon>
        <taxon>Palaeoptera</taxon>
        <taxon>Odonata</taxon>
        <taxon>Epiprocta</taxon>
        <taxon>Anisoptera</taxon>
        <taxon>Libelluloidea</taxon>
        <taxon>Libellulidae</taxon>
        <taxon>Ladona</taxon>
    </lineage>
</organism>
<dbReference type="EMBL" id="KZ309141">
    <property type="protein sequence ID" value="KAG8237272.1"/>
    <property type="molecule type" value="Genomic_DNA"/>
</dbReference>
<protein>
    <submittedName>
        <fullName evidence="1">Uncharacterized protein</fullName>
    </submittedName>
</protein>
<reference evidence="1" key="2">
    <citation type="submission" date="2017-10" db="EMBL/GenBank/DDBJ databases">
        <title>Ladona fulva Genome sequencing and assembly.</title>
        <authorList>
            <person name="Murali S."/>
            <person name="Richards S."/>
            <person name="Bandaranaike D."/>
            <person name="Bellair M."/>
            <person name="Blankenburg K."/>
            <person name="Chao H."/>
            <person name="Dinh H."/>
            <person name="Doddapaneni H."/>
            <person name="Dugan-Rocha S."/>
            <person name="Elkadiri S."/>
            <person name="Gnanaolivu R."/>
            <person name="Hernandez B."/>
            <person name="Skinner E."/>
            <person name="Javaid M."/>
            <person name="Lee S."/>
            <person name="Li M."/>
            <person name="Ming W."/>
            <person name="Munidasa M."/>
            <person name="Muniz J."/>
            <person name="Nguyen L."/>
            <person name="Hughes D."/>
            <person name="Osuji N."/>
            <person name="Pu L.-L."/>
            <person name="Puazo M."/>
            <person name="Qu C."/>
            <person name="Quiroz J."/>
            <person name="Raj R."/>
            <person name="Weissenberger G."/>
            <person name="Xin Y."/>
            <person name="Zou X."/>
            <person name="Han Y."/>
            <person name="Worley K."/>
            <person name="Muzny D."/>
            <person name="Gibbs R."/>
        </authorList>
    </citation>
    <scope>NUCLEOTIDE SEQUENCE</scope>
    <source>
        <strain evidence="1">Sampled in the wild</strain>
    </source>
</reference>
<dbReference type="AlphaFoldDB" id="A0A8K0KLI0"/>
<sequence length="203" mass="23529">MHRSYYESSRLNDFMFCNNLYLVLSDPTHHTERSHTLIDLCFVDDLEKVVDNSQYSVPILSAHDLIRITYNFSSSRGTLMPIISRDIKHFDKSLYQQDLFSADWSTVFASNSMECKLEAFNSNLMNSINLHAPLHTRSLKRPPAPWLTEDNQKLIKERNKLSSPYVRSQSLSVLSKYKTCRNVIKSLIIESKKRQQTADGFMA</sequence>
<name>A0A8K0KLI0_LADFU</name>
<dbReference type="Proteomes" id="UP000792457">
    <property type="component" value="Unassembled WGS sequence"/>
</dbReference>
<accession>A0A8K0KLI0</accession>
<dbReference type="OrthoDB" id="5953030at2759"/>
<comment type="caution">
    <text evidence="1">The sequence shown here is derived from an EMBL/GenBank/DDBJ whole genome shotgun (WGS) entry which is preliminary data.</text>
</comment>
<keyword evidence="2" id="KW-1185">Reference proteome</keyword>
<evidence type="ECO:0000313" key="1">
    <source>
        <dbReference type="EMBL" id="KAG8237272.1"/>
    </source>
</evidence>